<dbReference type="AlphaFoldDB" id="A0A2M7G166"/>
<dbReference type="SUPFAM" id="SSF54523">
    <property type="entry name" value="Pili subunits"/>
    <property type="match status" value="1"/>
</dbReference>
<evidence type="ECO:0000256" key="1">
    <source>
        <dbReference type="SAM" id="Phobius"/>
    </source>
</evidence>
<comment type="caution">
    <text evidence="2">The sequence shown here is derived from an EMBL/GenBank/DDBJ whole genome shotgun (WGS) entry which is preliminary data.</text>
</comment>
<name>A0A2M7G166_9BACT</name>
<accession>A0A2M7G166</accession>
<dbReference type="EMBL" id="PFFQ01000053">
    <property type="protein sequence ID" value="PIW15386.1"/>
    <property type="molecule type" value="Genomic_DNA"/>
</dbReference>
<proteinExistence type="predicted"/>
<dbReference type="Proteomes" id="UP000231019">
    <property type="component" value="Unassembled WGS sequence"/>
</dbReference>
<dbReference type="InterPro" id="IPR045584">
    <property type="entry name" value="Pilin-like"/>
</dbReference>
<organism evidence="2 3">
    <name type="scientific">bacterium (Candidatus Blackallbacteria) CG17_big_fil_post_rev_8_21_14_2_50_48_46</name>
    <dbReference type="NCBI Taxonomy" id="2014261"/>
    <lineage>
        <taxon>Bacteria</taxon>
        <taxon>Candidatus Blackallbacteria</taxon>
    </lineage>
</organism>
<evidence type="ECO:0008006" key="4">
    <source>
        <dbReference type="Google" id="ProtNLM"/>
    </source>
</evidence>
<reference evidence="2 3" key="1">
    <citation type="submission" date="2017-09" db="EMBL/GenBank/DDBJ databases">
        <title>Depth-based differentiation of microbial function through sediment-hosted aquifers and enrichment of novel symbionts in the deep terrestrial subsurface.</title>
        <authorList>
            <person name="Probst A.J."/>
            <person name="Ladd B."/>
            <person name="Jarett J.K."/>
            <person name="Geller-Mcgrath D.E."/>
            <person name="Sieber C.M."/>
            <person name="Emerson J.B."/>
            <person name="Anantharaman K."/>
            <person name="Thomas B.C."/>
            <person name="Malmstrom R."/>
            <person name="Stieglmeier M."/>
            <person name="Klingl A."/>
            <person name="Woyke T."/>
            <person name="Ryan C.M."/>
            <person name="Banfield J.F."/>
        </authorList>
    </citation>
    <scope>NUCLEOTIDE SEQUENCE [LARGE SCALE GENOMIC DNA]</scope>
    <source>
        <strain evidence="2">CG17_big_fil_post_rev_8_21_14_2_50_48_46</strain>
    </source>
</reference>
<feature type="transmembrane region" description="Helical" evidence="1">
    <location>
        <begin position="6"/>
        <end position="25"/>
    </location>
</feature>
<gene>
    <name evidence="2" type="ORF">COW36_18390</name>
</gene>
<keyword evidence="1" id="KW-0472">Membrane</keyword>
<protein>
    <recommendedName>
        <fullName evidence="4">Type II secretion system protein GspG C-terminal domain-containing protein</fullName>
    </recommendedName>
</protein>
<dbReference type="Gene3D" id="3.30.700.10">
    <property type="entry name" value="Glycoprotein, Type 4 Pilin"/>
    <property type="match status" value="1"/>
</dbReference>
<keyword evidence="1" id="KW-1133">Transmembrane helix</keyword>
<sequence>MTIYEILAVALIISILVLVALPNFISNKDRAKDSAMESNARALRIMLETYHIDNKIYPENLLTLGHEATNKNYNKIMTNPYNNARGNVESGKWAIDYVGTTGPAGMVTYQPISNNDKYYIFGYDSTGNLHKKSGKVFTMSNG</sequence>
<evidence type="ECO:0000313" key="3">
    <source>
        <dbReference type="Proteomes" id="UP000231019"/>
    </source>
</evidence>
<evidence type="ECO:0000313" key="2">
    <source>
        <dbReference type="EMBL" id="PIW15386.1"/>
    </source>
</evidence>
<keyword evidence="1" id="KW-0812">Transmembrane</keyword>